<dbReference type="EMBL" id="SNRW01001904">
    <property type="protein sequence ID" value="KAA6394596.1"/>
    <property type="molecule type" value="Genomic_DNA"/>
</dbReference>
<proteinExistence type="predicted"/>
<gene>
    <name evidence="1" type="ORF">EZS28_009879</name>
</gene>
<sequence length="289" mass="33025">MFELIYENQNQQQFCCINILDEQNSEAHGREIQCPQLLPITSVPQPDEVPETKRNPIYKILQSEQALAQYHFRISEGILAHQLQQQSEQLAIDALSYMIHNLRKSKRTYFARSLNENGTNANYFNLAANTINSYLNNQIGSHLLEACVIKKSDSASNDSLEITNLLFEVQQLGQGKVKTKKFHQLMLSTIWKQIMRPMLNQNENQTLEQNQETQIVKVQNDMPLPNSGLRGQPPLQQSTVGPYVPRNAARLQATIFSLALNAEQHIQEILNIMTKETIQDNIQKDIKGI</sequence>
<organism evidence="1 2">
    <name type="scientific">Streblomastix strix</name>
    <dbReference type="NCBI Taxonomy" id="222440"/>
    <lineage>
        <taxon>Eukaryota</taxon>
        <taxon>Metamonada</taxon>
        <taxon>Preaxostyla</taxon>
        <taxon>Oxymonadida</taxon>
        <taxon>Streblomastigidae</taxon>
        <taxon>Streblomastix</taxon>
    </lineage>
</organism>
<comment type="caution">
    <text evidence="1">The sequence shown here is derived from an EMBL/GenBank/DDBJ whole genome shotgun (WGS) entry which is preliminary data.</text>
</comment>
<evidence type="ECO:0000313" key="1">
    <source>
        <dbReference type="EMBL" id="KAA6394596.1"/>
    </source>
</evidence>
<dbReference type="AlphaFoldDB" id="A0A5J4WIP5"/>
<dbReference type="Proteomes" id="UP000324800">
    <property type="component" value="Unassembled WGS sequence"/>
</dbReference>
<name>A0A5J4WIP5_9EUKA</name>
<accession>A0A5J4WIP5</accession>
<reference evidence="1 2" key="1">
    <citation type="submission" date="2019-03" db="EMBL/GenBank/DDBJ databases">
        <title>Single cell metagenomics reveals metabolic interactions within the superorganism composed of flagellate Streblomastix strix and complex community of Bacteroidetes bacteria on its surface.</title>
        <authorList>
            <person name="Treitli S.C."/>
            <person name="Kolisko M."/>
            <person name="Husnik F."/>
            <person name="Keeling P."/>
            <person name="Hampl V."/>
        </authorList>
    </citation>
    <scope>NUCLEOTIDE SEQUENCE [LARGE SCALE GENOMIC DNA]</scope>
    <source>
        <strain evidence="1">ST1C</strain>
    </source>
</reference>
<evidence type="ECO:0000313" key="2">
    <source>
        <dbReference type="Proteomes" id="UP000324800"/>
    </source>
</evidence>
<protein>
    <submittedName>
        <fullName evidence="1">Uncharacterized protein</fullName>
    </submittedName>
</protein>